<feature type="compositionally biased region" description="Polar residues" evidence="3">
    <location>
        <begin position="147"/>
        <end position="161"/>
    </location>
</feature>
<feature type="region of interest" description="Disordered" evidence="3">
    <location>
        <begin position="1"/>
        <end position="320"/>
    </location>
</feature>
<feature type="compositionally biased region" description="Basic and acidic residues" evidence="3">
    <location>
        <begin position="29"/>
        <end position="38"/>
    </location>
</feature>
<evidence type="ECO:0000256" key="2">
    <source>
        <dbReference type="ARBA" id="ARBA00023242"/>
    </source>
</evidence>
<evidence type="ECO:0000256" key="1">
    <source>
        <dbReference type="ARBA" id="ARBA00004123"/>
    </source>
</evidence>
<reference evidence="5" key="1">
    <citation type="submission" date="2020-07" db="EMBL/GenBank/DDBJ databases">
        <title>A long reads based de novo assembly of the rainbow trout Arlee double haploid line genome.</title>
        <authorList>
            <person name="Gao G."/>
            <person name="Palti Y."/>
        </authorList>
    </citation>
    <scope>NUCLEOTIDE SEQUENCE [LARGE SCALE GENOMIC DNA]</scope>
</reference>
<reference evidence="5" key="2">
    <citation type="submission" date="2025-08" db="UniProtKB">
        <authorList>
            <consortium name="Ensembl"/>
        </authorList>
    </citation>
    <scope>IDENTIFICATION</scope>
</reference>
<feature type="compositionally biased region" description="Basic residues" evidence="3">
    <location>
        <begin position="230"/>
        <end position="248"/>
    </location>
</feature>
<reference evidence="5" key="3">
    <citation type="submission" date="2025-09" db="UniProtKB">
        <authorList>
            <consortium name="Ensembl"/>
        </authorList>
    </citation>
    <scope>IDENTIFICATION</scope>
</reference>
<feature type="compositionally biased region" description="Basic and acidic residues" evidence="3">
    <location>
        <begin position="299"/>
        <end position="312"/>
    </location>
</feature>
<dbReference type="GO" id="GO:0005634">
    <property type="term" value="C:nucleus"/>
    <property type="evidence" value="ECO:0007669"/>
    <property type="project" value="UniProtKB-SubCell"/>
</dbReference>
<sequence length="401" mass="43115">MLLFQVSSCPGPPVLKQSDHGALRSTSRKMADTEKTEEFVNAEIFPERPVQGGSAAAVRGEQDEPLKTETTSSPPGEKEEDSPLQTEGEPSLLSMPCLMMELRRNSPESPHASTGSDKPTSGRAYESDSSNPCMLSPSSSGHLADSDTLSSGEEGSASRTTVGGGSTAEPGTDTRLAAGGQTSASSGRKSRRLRSESEMSTNTMAAKKNRCQPAVVGGAGVEKQTNGRLAKVKGHRSQKHKERIRLLRQKREAAARKKYNLLQDSSTSDSDLTCDSSTSSSEDDDETSGGKTITTDIPGHMEAELAHREPPQHKGHINIPSSDSEVEIVGVQENTRCAHPRGGVIQSLSSAWKPNSLEQLNNSTRQSSQLWTTVSPQPNWVSPPEVVDLTLDEDTRHRYLL</sequence>
<organism evidence="5 6">
    <name type="scientific">Oncorhynchus mykiss</name>
    <name type="common">Rainbow trout</name>
    <name type="synonym">Salmo gairdneri</name>
    <dbReference type="NCBI Taxonomy" id="8022"/>
    <lineage>
        <taxon>Eukaryota</taxon>
        <taxon>Metazoa</taxon>
        <taxon>Chordata</taxon>
        <taxon>Craniata</taxon>
        <taxon>Vertebrata</taxon>
        <taxon>Euteleostomi</taxon>
        <taxon>Actinopterygii</taxon>
        <taxon>Neopterygii</taxon>
        <taxon>Teleostei</taxon>
        <taxon>Protacanthopterygii</taxon>
        <taxon>Salmoniformes</taxon>
        <taxon>Salmonidae</taxon>
        <taxon>Salmoninae</taxon>
        <taxon>Oncorhynchus</taxon>
    </lineage>
</organism>
<evidence type="ECO:0000256" key="3">
    <source>
        <dbReference type="SAM" id="MobiDB-lite"/>
    </source>
</evidence>
<protein>
    <submittedName>
        <fullName evidence="5">Arkadia (rnf111) N-terminal like PKA signaling regulator 2n</fullName>
    </submittedName>
</protein>
<feature type="domain" description="E3 ubiquitin-protein ligase Arkadia N-terminal" evidence="4">
    <location>
        <begin position="126"/>
        <end position="285"/>
    </location>
</feature>
<dbReference type="InterPro" id="IPR029306">
    <property type="entry name" value="RNF111_N"/>
</dbReference>
<feature type="compositionally biased region" description="Low complexity" evidence="3">
    <location>
        <begin position="264"/>
        <end position="280"/>
    </location>
</feature>
<keyword evidence="6" id="KW-1185">Reference proteome</keyword>
<feature type="compositionally biased region" description="Low complexity" evidence="3">
    <location>
        <begin position="127"/>
        <end position="140"/>
    </location>
</feature>
<name>A0A8C7TI38_ONCMY</name>
<evidence type="ECO:0000259" key="4">
    <source>
        <dbReference type="Pfam" id="PF15303"/>
    </source>
</evidence>
<accession>A0A8C7TI38</accession>
<dbReference type="AlphaFoldDB" id="A0A8C7TI38"/>
<evidence type="ECO:0000313" key="6">
    <source>
        <dbReference type="Proteomes" id="UP000694395"/>
    </source>
</evidence>
<comment type="subcellular location">
    <subcellularLocation>
        <location evidence="1">Nucleus</location>
    </subcellularLocation>
</comment>
<dbReference type="Ensembl" id="ENSOMYT00000088348.2">
    <property type="protein sequence ID" value="ENSOMYP00000081079.2"/>
    <property type="gene ID" value="ENSOMYG00000037519.2"/>
</dbReference>
<dbReference type="InterPro" id="IPR051073">
    <property type="entry name" value="ZNRF3_Arkadia_E3_ligases"/>
</dbReference>
<dbReference type="Proteomes" id="UP000694395">
    <property type="component" value="Chromosome 5"/>
</dbReference>
<proteinExistence type="predicted"/>
<dbReference type="PANTHER" id="PTHR16200">
    <property type="entry name" value="RING ZINC FINGER"/>
    <property type="match status" value="1"/>
</dbReference>
<evidence type="ECO:0000313" key="5">
    <source>
        <dbReference type="Ensembl" id="ENSOMYP00000081079.2"/>
    </source>
</evidence>
<dbReference type="GeneTree" id="ENSGT00390000016167"/>
<dbReference type="Pfam" id="PF15303">
    <property type="entry name" value="RNF111_N"/>
    <property type="match status" value="1"/>
</dbReference>
<keyword evidence="2" id="KW-0539">Nucleus</keyword>
<feature type="compositionally biased region" description="Polar residues" evidence="3">
    <location>
        <begin position="107"/>
        <end position="119"/>
    </location>
</feature>